<dbReference type="RefSeq" id="XP_016622359.1">
    <property type="nucleotide sequence ID" value="XM_016762021.1"/>
</dbReference>
<sequence length="496" mass="54310">MTIVEGQTGVIVIDPLISVECAQAALNLYQSHRGARKVTGLIYSHSHVDHFGGAQGVLLDHSSANVPILAPEGFMDAALNENIFAGPSMRRRAAFMYGNKIPKGPTGQIGCGLGMTTSAGTISMVPPTVLVKITGEEHVVDGVRIVFQAVPETEAPAEMNFYFPDHGPYILQIWSRYLDETIVLFGEISDVLFAGHNWPTWGSAKIIKLVSEQRDLYGYMHDQTVRLMNAGLTGIEIAEIMTLPPALQQAWHAQGYYGSLSHNIKGIYQKYITWFNGNPAHLWQYPPAEEGKRYLSCMGGVDEVVKKAETFAKEGDLRFATTLLGHTVAAEPAHGKARAALALVFEKLGFGAENATWRNVYLTSAQELRSGRNTERSLTAMDEVNPGLSVEQWLAGLSVRIDGPRAARQNFAFGLHVVDTGEKWKLIMSNGALTYRRQPGNASDVDLTLKKAELRQMLESNLKLPPVQSRGDLGLMRLLLSLVSGADSNEARNSHI</sequence>
<dbReference type="PANTHER" id="PTHR43223:SF2">
    <property type="entry name" value="METALLO-BETA-LACTAMASE DOMAIN-CONTAINING PROTEIN"/>
    <property type="match status" value="1"/>
</dbReference>
<evidence type="ECO:0000256" key="1">
    <source>
        <dbReference type="ARBA" id="ARBA00022723"/>
    </source>
</evidence>
<keyword evidence="2" id="KW-0378">Hydrolase</keyword>
<keyword evidence="3" id="KW-0862">Zinc</keyword>
<dbReference type="InterPro" id="IPR029228">
    <property type="entry name" value="Alkyl_sulf_dimr"/>
</dbReference>
<gene>
    <name evidence="6" type="ORF">Z519_04275</name>
</gene>
<dbReference type="Gene3D" id="3.30.1050.10">
    <property type="entry name" value="SCP2 sterol-binding domain"/>
    <property type="match status" value="1"/>
</dbReference>
<dbReference type="AlphaFoldDB" id="A0A0D2HXM2"/>
<dbReference type="GO" id="GO:0046983">
    <property type="term" value="F:protein dimerization activity"/>
    <property type="evidence" value="ECO:0007669"/>
    <property type="project" value="InterPro"/>
</dbReference>
<dbReference type="InterPro" id="IPR044097">
    <property type="entry name" value="Bds1/SdsA1_MBL-fold"/>
</dbReference>
<dbReference type="Proteomes" id="UP000053789">
    <property type="component" value="Unassembled WGS sequence"/>
</dbReference>
<dbReference type="InterPro" id="IPR029229">
    <property type="entry name" value="Alkyl_sulf_C"/>
</dbReference>
<accession>A0A0D2HXM2</accession>
<dbReference type="GeneID" id="27697203"/>
<dbReference type="Gene3D" id="1.25.40.880">
    <property type="entry name" value="Alkyl sulfatase, dimerisation domain"/>
    <property type="match status" value="1"/>
</dbReference>
<keyword evidence="1" id="KW-0479">Metal-binding</keyword>
<keyword evidence="7" id="KW-1185">Reference proteome</keyword>
<evidence type="ECO:0000313" key="6">
    <source>
        <dbReference type="EMBL" id="KIW95690.1"/>
    </source>
</evidence>
<dbReference type="GO" id="GO:0018909">
    <property type="term" value="P:dodecyl sulfate metabolic process"/>
    <property type="evidence" value="ECO:0007669"/>
    <property type="project" value="InterPro"/>
</dbReference>
<dbReference type="SUPFAM" id="SSF55718">
    <property type="entry name" value="SCP-like"/>
    <property type="match status" value="1"/>
</dbReference>
<dbReference type="Pfam" id="PF14864">
    <property type="entry name" value="Alkyl_sulf_C"/>
    <property type="match status" value="1"/>
</dbReference>
<dbReference type="InterPro" id="IPR036527">
    <property type="entry name" value="SCP2_sterol-bd_dom_sf"/>
</dbReference>
<dbReference type="EMBL" id="KN846984">
    <property type="protein sequence ID" value="KIW95690.1"/>
    <property type="molecule type" value="Genomic_DNA"/>
</dbReference>
<evidence type="ECO:0000256" key="2">
    <source>
        <dbReference type="ARBA" id="ARBA00022801"/>
    </source>
</evidence>
<dbReference type="GO" id="GO:0018741">
    <property type="term" value="F:linear primary-alkylsulfatase activity"/>
    <property type="evidence" value="ECO:0007669"/>
    <property type="project" value="InterPro"/>
</dbReference>
<dbReference type="InterPro" id="IPR001279">
    <property type="entry name" value="Metallo-B-lactamas"/>
</dbReference>
<evidence type="ECO:0000313" key="7">
    <source>
        <dbReference type="Proteomes" id="UP000053789"/>
    </source>
</evidence>
<proteinExistence type="inferred from homology"/>
<comment type="similarity">
    <text evidence="4">Belongs to the metallo-beta-lactamase superfamily. Type III sulfatase family.</text>
</comment>
<name>A0A0D2HXM2_CLAB1</name>
<dbReference type="HOGENOM" id="CLU_014655_1_1_1"/>
<dbReference type="CDD" id="cd07710">
    <property type="entry name" value="arylsulfatase_Sdsa1-like_MBL-fold"/>
    <property type="match status" value="1"/>
</dbReference>
<dbReference type="InterPro" id="IPR036866">
    <property type="entry name" value="RibonucZ/Hydroxyglut_hydro"/>
</dbReference>
<dbReference type="GO" id="GO:0046872">
    <property type="term" value="F:metal ion binding"/>
    <property type="evidence" value="ECO:0007669"/>
    <property type="project" value="UniProtKB-KW"/>
</dbReference>
<dbReference type="InterPro" id="IPR038536">
    <property type="entry name" value="Alkyl/aryl-sulf_dimr_sf"/>
</dbReference>
<dbReference type="PANTHER" id="PTHR43223">
    <property type="entry name" value="ALKYL/ARYL-SULFATASE"/>
    <property type="match status" value="1"/>
</dbReference>
<dbReference type="Pfam" id="PF14863">
    <property type="entry name" value="Alkyl_sulf_dimr"/>
    <property type="match status" value="1"/>
</dbReference>
<evidence type="ECO:0000256" key="4">
    <source>
        <dbReference type="ARBA" id="ARBA00033751"/>
    </source>
</evidence>
<dbReference type="Gene3D" id="3.60.15.30">
    <property type="entry name" value="Metallo-beta-lactamase domain"/>
    <property type="match status" value="2"/>
</dbReference>
<dbReference type="Pfam" id="PF00753">
    <property type="entry name" value="Lactamase_B"/>
    <property type="match status" value="1"/>
</dbReference>
<dbReference type="InterPro" id="IPR052195">
    <property type="entry name" value="Bact_Alkyl/Aryl-Sulfatase"/>
</dbReference>
<dbReference type="SUPFAM" id="SSF56281">
    <property type="entry name" value="Metallo-hydrolase/oxidoreductase"/>
    <property type="match status" value="1"/>
</dbReference>
<organism evidence="6 7">
    <name type="scientific">Cladophialophora bantiana (strain ATCC 10958 / CBS 173.52 / CDC B-1940 / NIH 8579)</name>
    <name type="common">Xylohypha bantiana</name>
    <dbReference type="NCBI Taxonomy" id="1442370"/>
    <lineage>
        <taxon>Eukaryota</taxon>
        <taxon>Fungi</taxon>
        <taxon>Dikarya</taxon>
        <taxon>Ascomycota</taxon>
        <taxon>Pezizomycotina</taxon>
        <taxon>Eurotiomycetes</taxon>
        <taxon>Chaetothyriomycetidae</taxon>
        <taxon>Chaetothyriales</taxon>
        <taxon>Herpotrichiellaceae</taxon>
        <taxon>Cladophialophora</taxon>
    </lineage>
</organism>
<feature type="domain" description="Metallo-beta-lactamase" evidence="5">
    <location>
        <begin position="1"/>
        <end position="221"/>
    </location>
</feature>
<dbReference type="OrthoDB" id="449487at2759"/>
<dbReference type="SMART" id="SM00849">
    <property type="entry name" value="Lactamase_B"/>
    <property type="match status" value="1"/>
</dbReference>
<protein>
    <recommendedName>
        <fullName evidence="5">Metallo-beta-lactamase domain-containing protein</fullName>
    </recommendedName>
</protein>
<evidence type="ECO:0000256" key="3">
    <source>
        <dbReference type="ARBA" id="ARBA00022833"/>
    </source>
</evidence>
<reference evidence="6" key="1">
    <citation type="submission" date="2015-01" db="EMBL/GenBank/DDBJ databases">
        <title>The Genome Sequence of Cladophialophora bantiana CBS 173.52.</title>
        <authorList>
            <consortium name="The Broad Institute Genomics Platform"/>
            <person name="Cuomo C."/>
            <person name="de Hoog S."/>
            <person name="Gorbushina A."/>
            <person name="Stielow B."/>
            <person name="Teixiera M."/>
            <person name="Abouelleil A."/>
            <person name="Chapman S.B."/>
            <person name="Priest M."/>
            <person name="Young S.K."/>
            <person name="Wortman J."/>
            <person name="Nusbaum C."/>
            <person name="Birren B."/>
        </authorList>
    </citation>
    <scope>NUCLEOTIDE SEQUENCE [LARGE SCALE GENOMIC DNA]</scope>
    <source>
        <strain evidence="6">CBS 173.52</strain>
    </source>
</reference>
<evidence type="ECO:0000259" key="5">
    <source>
        <dbReference type="SMART" id="SM00849"/>
    </source>
</evidence>